<sequence>MTAQEPIIRYDVPGARRLGNYIWGSLMCLGGIGFLVTGLSSYFEIPFFSLSTSPSIQFFPQGLVMCFYGILGLVLGTYIWFIILWNLGEGFNEFNRQTGYVRIFRWGFPGKNRRIDLQYPLQEIQSIRVEIQEGINPKRIIYLKLRGNREIPLTRAGQPLSIQQIETQAAELAKFLQVSLEGI</sequence>
<geneLocation type="plastid" evidence="11"/>
<comment type="similarity">
    <text evidence="2 10">Belongs to the Ycf4 family.</text>
</comment>
<evidence type="ECO:0000256" key="7">
    <source>
        <dbReference type="ARBA" id="ARBA00023078"/>
    </source>
</evidence>
<organism evidence="11">
    <name type="scientific">Chlorella heliozoae</name>
    <dbReference type="NCBI Taxonomy" id="554066"/>
    <lineage>
        <taxon>Eukaryota</taxon>
        <taxon>Viridiplantae</taxon>
        <taxon>Chlorophyta</taxon>
        <taxon>core chlorophytes</taxon>
        <taxon>Trebouxiophyceae</taxon>
        <taxon>Chlorellales</taxon>
        <taxon>Chlorellaceae</taxon>
        <taxon>Chlorella clade</taxon>
        <taxon>Chlorella</taxon>
    </lineage>
</organism>
<evidence type="ECO:0000256" key="4">
    <source>
        <dbReference type="ARBA" id="ARBA00022531"/>
    </source>
</evidence>
<reference evidence="11" key="1">
    <citation type="journal article" date="2017" name="Sci. Rep.">
        <title>Multiple origins of endosymbionts in Chlorellaceae with no reductive effects on the plastid or mitochondrial genomes.</title>
        <authorList>
            <person name="Fan W."/>
            <person name="Guo W."/>
            <person name="Van Etten J.L."/>
            <person name="Mower J.P."/>
        </authorList>
    </citation>
    <scope>NUCLEOTIDE SEQUENCE</scope>
</reference>
<keyword evidence="5 10" id="KW-0812">Transmembrane</keyword>
<evidence type="ECO:0000313" key="11">
    <source>
        <dbReference type="EMBL" id="AST08713.1"/>
    </source>
</evidence>
<keyword evidence="11" id="KW-0934">Plastid</keyword>
<proteinExistence type="inferred from homology"/>
<feature type="transmembrane region" description="Helical" evidence="10">
    <location>
        <begin position="62"/>
        <end position="87"/>
    </location>
</feature>
<gene>
    <name evidence="10 11" type="primary">ycf4</name>
</gene>
<dbReference type="GO" id="GO:0009522">
    <property type="term" value="C:photosystem I"/>
    <property type="evidence" value="ECO:0007669"/>
    <property type="project" value="InterPro"/>
</dbReference>
<dbReference type="AlphaFoldDB" id="A0A2I4S8K9"/>
<name>A0A2I4S8K9_9CHLO</name>
<protein>
    <recommendedName>
        <fullName evidence="3 10">Photosystem I assembly protein Ycf4</fullName>
    </recommendedName>
</protein>
<keyword evidence="7 10" id="KW-0793">Thylakoid</keyword>
<dbReference type="GO" id="GO:0055035">
    <property type="term" value="C:plastid thylakoid membrane"/>
    <property type="evidence" value="ECO:0007669"/>
    <property type="project" value="UniProtKB-SubCell"/>
</dbReference>
<dbReference type="EMBL" id="KY629616">
    <property type="protein sequence ID" value="AST08713.1"/>
    <property type="molecule type" value="Genomic_DNA"/>
</dbReference>
<evidence type="ECO:0000256" key="1">
    <source>
        <dbReference type="ARBA" id="ARBA00002862"/>
    </source>
</evidence>
<dbReference type="HAMAP" id="MF_00437">
    <property type="entry name" value="Ycf4"/>
    <property type="match status" value="1"/>
</dbReference>
<dbReference type="PANTHER" id="PTHR33288:SF4">
    <property type="entry name" value="PHOTOSYSTEM I ASSEMBLY PROTEIN YCF4"/>
    <property type="match status" value="1"/>
</dbReference>
<dbReference type="PANTHER" id="PTHR33288">
    <property type="match status" value="1"/>
</dbReference>
<evidence type="ECO:0000256" key="5">
    <source>
        <dbReference type="ARBA" id="ARBA00022692"/>
    </source>
</evidence>
<dbReference type="GeneID" id="35656185"/>
<keyword evidence="6 10" id="KW-1133">Transmembrane helix</keyword>
<evidence type="ECO:0000256" key="10">
    <source>
        <dbReference type="HAMAP-Rule" id="MF_00437"/>
    </source>
</evidence>
<dbReference type="NCBIfam" id="NF002712">
    <property type="entry name" value="PRK02542.1"/>
    <property type="match status" value="1"/>
</dbReference>
<evidence type="ECO:0000256" key="8">
    <source>
        <dbReference type="ARBA" id="ARBA00023136"/>
    </source>
</evidence>
<dbReference type="Pfam" id="PF02392">
    <property type="entry name" value="Ycf4"/>
    <property type="match status" value="1"/>
</dbReference>
<accession>A0A2I4S8K9</accession>
<comment type="subcellular location">
    <subcellularLocation>
        <location evidence="10">Cellular thylakoid membrane</location>
        <topology evidence="10">Multi-pass membrane protein</topology>
    </subcellularLocation>
    <subcellularLocation>
        <location evidence="9">Plastid thylakoid membrane</location>
        <topology evidence="9">Multi-pass membrane protein</topology>
    </subcellularLocation>
</comment>
<keyword evidence="8 10" id="KW-0472">Membrane</keyword>
<evidence type="ECO:0000256" key="2">
    <source>
        <dbReference type="ARBA" id="ARBA00008198"/>
    </source>
</evidence>
<keyword evidence="4 10" id="KW-0602">Photosynthesis</keyword>
<dbReference type="RefSeq" id="YP_009455901.1">
    <property type="nucleotide sequence ID" value="NC_036805.1"/>
</dbReference>
<evidence type="ECO:0000256" key="6">
    <source>
        <dbReference type="ARBA" id="ARBA00022989"/>
    </source>
</evidence>
<evidence type="ECO:0000256" key="3">
    <source>
        <dbReference type="ARBA" id="ARBA00015395"/>
    </source>
</evidence>
<evidence type="ECO:0000256" key="9">
    <source>
        <dbReference type="ARBA" id="ARBA00046286"/>
    </source>
</evidence>
<feature type="transmembrane region" description="Helical" evidence="10">
    <location>
        <begin position="21"/>
        <end position="42"/>
    </location>
</feature>
<comment type="function">
    <text evidence="1 10">Seems to be required for the assembly of the photosystem I complex.</text>
</comment>
<dbReference type="InterPro" id="IPR003359">
    <property type="entry name" value="PSI_Ycf4_assembly"/>
</dbReference>
<dbReference type="GO" id="GO:0015979">
    <property type="term" value="P:photosynthesis"/>
    <property type="evidence" value="ECO:0007669"/>
    <property type="project" value="UniProtKB-UniRule"/>
</dbReference>